<dbReference type="InterPro" id="IPR020603">
    <property type="entry name" value="MraZ_dom"/>
</dbReference>
<evidence type="ECO:0000256" key="5">
    <source>
        <dbReference type="ARBA" id="ARBA00023125"/>
    </source>
</evidence>
<evidence type="ECO:0000256" key="2">
    <source>
        <dbReference type="ARBA" id="ARBA00022490"/>
    </source>
</evidence>
<accession>A0A850PK65</accession>
<sequence length="144" mass="15814">MSVFLGTHQNRFDAKGRVSIPAGFRTALRARATEGEPLVILRPSHIHPCIEAWPVVAFATLAQPLDAIDVFSDEHEDLAAALYADAFPIDADREGRIVLPEALRAHAGLTDSVAFMGLGRIFQIWEPAAAETRRSQARDRSRQA</sequence>
<dbReference type="InterPro" id="IPR007159">
    <property type="entry name" value="SpoVT-AbrB_dom"/>
</dbReference>
<dbReference type="GO" id="GO:2000143">
    <property type="term" value="P:negative regulation of DNA-templated transcription initiation"/>
    <property type="evidence" value="ECO:0007669"/>
    <property type="project" value="TreeGrafter"/>
</dbReference>
<dbReference type="Pfam" id="PF02381">
    <property type="entry name" value="MraZ"/>
    <property type="match status" value="2"/>
</dbReference>
<evidence type="ECO:0000256" key="4">
    <source>
        <dbReference type="ARBA" id="ARBA00023015"/>
    </source>
</evidence>
<dbReference type="PANTHER" id="PTHR34701">
    <property type="entry name" value="TRANSCRIPTIONAL REGULATOR MRAZ"/>
    <property type="match status" value="1"/>
</dbReference>
<comment type="caution">
    <text evidence="9">The sequence shown here is derived from an EMBL/GenBank/DDBJ whole genome shotgun (WGS) entry which is preliminary data.</text>
</comment>
<dbReference type="InterPro" id="IPR035642">
    <property type="entry name" value="MraZ_N"/>
</dbReference>
<keyword evidence="2" id="KW-0963">Cytoplasm</keyword>
<evidence type="ECO:0000313" key="9">
    <source>
        <dbReference type="EMBL" id="NVN42162.1"/>
    </source>
</evidence>
<dbReference type="SUPFAM" id="SSF89447">
    <property type="entry name" value="AbrB/MazE/MraZ-like"/>
    <property type="match status" value="1"/>
</dbReference>
<protein>
    <recommendedName>
        <fullName evidence="1">Transcriptional regulator MraZ</fullName>
    </recommendedName>
</protein>
<proteinExistence type="inferred from homology"/>
<name>A0A850PK65_9PROT</name>
<dbReference type="InterPro" id="IPR035644">
    <property type="entry name" value="MraZ_C"/>
</dbReference>
<reference evidence="9 10" key="1">
    <citation type="submission" date="2020-06" db="EMBL/GenBank/DDBJ databases">
        <title>Description of novel acetic acid bacteria.</title>
        <authorList>
            <person name="Sombolestani A."/>
        </authorList>
    </citation>
    <scope>NUCLEOTIDE SEQUENCE [LARGE SCALE GENOMIC DNA]</scope>
    <source>
        <strain evidence="9 10">LMG 27010</strain>
    </source>
</reference>
<dbReference type="HAMAP" id="MF_01008">
    <property type="entry name" value="MraZ"/>
    <property type="match status" value="1"/>
</dbReference>
<evidence type="ECO:0000256" key="7">
    <source>
        <dbReference type="PROSITE-ProRule" id="PRU01076"/>
    </source>
</evidence>
<dbReference type="PROSITE" id="PS51740">
    <property type="entry name" value="SPOVT_ABRB"/>
    <property type="match status" value="2"/>
</dbReference>
<dbReference type="NCBIfam" id="NF001477">
    <property type="entry name" value="PRK00326.2-4"/>
    <property type="match status" value="1"/>
</dbReference>
<dbReference type="GO" id="GO:0000976">
    <property type="term" value="F:transcription cis-regulatory region binding"/>
    <property type="evidence" value="ECO:0007669"/>
    <property type="project" value="TreeGrafter"/>
</dbReference>
<dbReference type="CDD" id="cd16321">
    <property type="entry name" value="MraZ_C"/>
    <property type="match status" value="1"/>
</dbReference>
<organism evidence="9 10">
    <name type="scientific">Ameyamaea chiangmaiensis</name>
    <dbReference type="NCBI Taxonomy" id="442969"/>
    <lineage>
        <taxon>Bacteria</taxon>
        <taxon>Pseudomonadati</taxon>
        <taxon>Pseudomonadota</taxon>
        <taxon>Alphaproteobacteria</taxon>
        <taxon>Acetobacterales</taxon>
        <taxon>Acetobacteraceae</taxon>
        <taxon>Ameyamaea</taxon>
    </lineage>
</organism>
<dbReference type="InterPro" id="IPR003444">
    <property type="entry name" value="MraZ"/>
</dbReference>
<evidence type="ECO:0000256" key="3">
    <source>
        <dbReference type="ARBA" id="ARBA00022737"/>
    </source>
</evidence>
<keyword evidence="3" id="KW-0677">Repeat</keyword>
<feature type="domain" description="SpoVT-AbrB" evidence="8">
    <location>
        <begin position="86"/>
        <end position="129"/>
    </location>
</feature>
<keyword evidence="4" id="KW-0805">Transcription regulation</keyword>
<dbReference type="EMBL" id="JABXXR010000301">
    <property type="protein sequence ID" value="NVN42162.1"/>
    <property type="molecule type" value="Genomic_DNA"/>
</dbReference>
<keyword evidence="6" id="KW-0804">Transcription</keyword>
<evidence type="ECO:0000256" key="6">
    <source>
        <dbReference type="ARBA" id="ARBA00023163"/>
    </source>
</evidence>
<gene>
    <name evidence="9" type="primary">mraZ</name>
    <name evidence="9" type="ORF">HUK82_16580</name>
</gene>
<dbReference type="PANTHER" id="PTHR34701:SF1">
    <property type="entry name" value="TRANSCRIPTIONAL REGULATOR MRAZ"/>
    <property type="match status" value="1"/>
</dbReference>
<evidence type="ECO:0000313" key="10">
    <source>
        <dbReference type="Proteomes" id="UP000585665"/>
    </source>
</evidence>
<feature type="non-terminal residue" evidence="9">
    <location>
        <position position="144"/>
    </location>
</feature>
<dbReference type="RefSeq" id="WP_176614962.1">
    <property type="nucleotide sequence ID" value="NZ_JABXXR010000301.1"/>
</dbReference>
<dbReference type="InterPro" id="IPR038619">
    <property type="entry name" value="MraZ_sf"/>
</dbReference>
<dbReference type="InterPro" id="IPR037914">
    <property type="entry name" value="SpoVT-AbrB_sf"/>
</dbReference>
<dbReference type="CDD" id="cd16320">
    <property type="entry name" value="MraZ_N"/>
    <property type="match status" value="1"/>
</dbReference>
<keyword evidence="10" id="KW-1185">Reference proteome</keyword>
<dbReference type="AlphaFoldDB" id="A0A850PK65"/>
<dbReference type="GO" id="GO:0003700">
    <property type="term" value="F:DNA-binding transcription factor activity"/>
    <property type="evidence" value="ECO:0007669"/>
    <property type="project" value="InterPro"/>
</dbReference>
<evidence type="ECO:0000256" key="1">
    <source>
        <dbReference type="ARBA" id="ARBA00013860"/>
    </source>
</evidence>
<evidence type="ECO:0000259" key="8">
    <source>
        <dbReference type="PROSITE" id="PS51740"/>
    </source>
</evidence>
<dbReference type="Gene3D" id="3.40.1550.20">
    <property type="entry name" value="Transcriptional regulator MraZ domain"/>
    <property type="match status" value="1"/>
</dbReference>
<dbReference type="Proteomes" id="UP000585665">
    <property type="component" value="Unassembled WGS sequence"/>
</dbReference>
<keyword evidence="5 7" id="KW-0238">DNA-binding</keyword>
<feature type="domain" description="SpoVT-AbrB" evidence="8">
    <location>
        <begin position="7"/>
        <end position="57"/>
    </location>
</feature>